<dbReference type="AlphaFoldDB" id="A0A6N2SMC9"/>
<protein>
    <recommendedName>
        <fullName evidence="1">DUF1540 domain-containing protein</fullName>
    </recommendedName>
</protein>
<reference evidence="2" key="1">
    <citation type="submission" date="2019-11" db="EMBL/GenBank/DDBJ databases">
        <authorList>
            <person name="Feng L."/>
        </authorList>
    </citation>
    <scope>NUCLEOTIDE SEQUENCE</scope>
    <source>
        <strain evidence="2">BhanseniiLFYP23</strain>
    </source>
</reference>
<gene>
    <name evidence="2" type="ORF">BHLFYP23_02171</name>
</gene>
<dbReference type="InterPro" id="IPR011437">
    <property type="entry name" value="DUF1540"/>
</dbReference>
<sequence>MPLLNCTVKSCLYNKDEYCAKGDILVDGRTAKMSEGTSCKSFVERKENASNSCGCGSATPHIQVECKACECTFNKEERCDAEEITIAGRNACKCSDTECGSFSVK</sequence>
<dbReference type="RefSeq" id="WP_022239575.1">
    <property type="nucleotide sequence ID" value="NZ_CACRSY010000008.1"/>
</dbReference>
<evidence type="ECO:0000259" key="1">
    <source>
        <dbReference type="Pfam" id="PF07561"/>
    </source>
</evidence>
<organism evidence="2">
    <name type="scientific">Blautia hansenii</name>
    <name type="common">Ruminococcus hansenii</name>
    <dbReference type="NCBI Taxonomy" id="1322"/>
    <lineage>
        <taxon>Bacteria</taxon>
        <taxon>Bacillati</taxon>
        <taxon>Bacillota</taxon>
        <taxon>Clostridia</taxon>
        <taxon>Lachnospirales</taxon>
        <taxon>Lachnospiraceae</taxon>
        <taxon>Blautia</taxon>
    </lineage>
</organism>
<feature type="domain" description="DUF1540" evidence="1">
    <location>
        <begin position="64"/>
        <end position="102"/>
    </location>
</feature>
<evidence type="ECO:0000313" key="2">
    <source>
        <dbReference type="EMBL" id="VYS94162.1"/>
    </source>
</evidence>
<proteinExistence type="predicted"/>
<dbReference type="EMBL" id="CACRSY010000008">
    <property type="protein sequence ID" value="VYS94162.1"/>
    <property type="molecule type" value="Genomic_DNA"/>
</dbReference>
<feature type="domain" description="DUF1540" evidence="1">
    <location>
        <begin position="5"/>
        <end position="42"/>
    </location>
</feature>
<accession>A0A6N2SMC9</accession>
<dbReference type="Pfam" id="PF07561">
    <property type="entry name" value="DUF1540"/>
    <property type="match status" value="2"/>
</dbReference>
<name>A0A6N2SMC9_BLAHA</name>